<feature type="transmembrane region" description="Helical" evidence="12">
    <location>
        <begin position="116"/>
        <end position="135"/>
    </location>
</feature>
<sequence length="152" mass="17051">MFEVHVNKNGKKRIAGIEGKFADEIFTKMDIEYDIVFPEDNAYGHEVSGGNWTGVVGMVQRGEADLGIATIGVNENRFGVVEFSFPYTTDRLTFAVLKPSEWLTAFGFFNLLDFPTWMLLFGSFLLSTALFFAMLKGTMSYFDVVHKLFGAS</sequence>
<evidence type="ECO:0000256" key="12">
    <source>
        <dbReference type="SAM" id="Phobius"/>
    </source>
</evidence>
<dbReference type="SMART" id="SM00918">
    <property type="entry name" value="Lig_chan-Glu_bd"/>
    <property type="match status" value="1"/>
</dbReference>
<evidence type="ECO:0000256" key="6">
    <source>
        <dbReference type="ARBA" id="ARBA00023065"/>
    </source>
</evidence>
<keyword evidence="11" id="KW-0407">Ion channel</keyword>
<dbReference type="Proteomes" id="UP000886998">
    <property type="component" value="Unassembled WGS sequence"/>
</dbReference>
<evidence type="ECO:0000256" key="9">
    <source>
        <dbReference type="ARBA" id="ARBA00023180"/>
    </source>
</evidence>
<dbReference type="OrthoDB" id="6434995at2759"/>
<dbReference type="GO" id="GO:0005886">
    <property type="term" value="C:plasma membrane"/>
    <property type="evidence" value="ECO:0007669"/>
    <property type="project" value="UniProtKB-SubCell"/>
</dbReference>
<dbReference type="PANTHER" id="PTHR42643">
    <property type="entry name" value="IONOTROPIC RECEPTOR 20A-RELATED"/>
    <property type="match status" value="1"/>
</dbReference>
<dbReference type="AlphaFoldDB" id="A0A8X6MBP5"/>
<dbReference type="GO" id="GO:0015276">
    <property type="term" value="F:ligand-gated monoatomic ion channel activity"/>
    <property type="evidence" value="ECO:0007669"/>
    <property type="project" value="InterPro"/>
</dbReference>
<evidence type="ECO:0000313" key="15">
    <source>
        <dbReference type="Proteomes" id="UP000886998"/>
    </source>
</evidence>
<accession>A0A8X6MBP5</accession>
<comment type="subcellular location">
    <subcellularLocation>
        <location evidence="1">Cell membrane</location>
        <topology evidence="1">Multi-pass membrane protein</topology>
    </subcellularLocation>
</comment>
<evidence type="ECO:0000259" key="13">
    <source>
        <dbReference type="SMART" id="SM00918"/>
    </source>
</evidence>
<evidence type="ECO:0000256" key="11">
    <source>
        <dbReference type="ARBA" id="ARBA00023303"/>
    </source>
</evidence>
<keyword evidence="7 12" id="KW-0472">Membrane</keyword>
<evidence type="ECO:0000256" key="2">
    <source>
        <dbReference type="ARBA" id="ARBA00022448"/>
    </source>
</evidence>
<keyword evidence="2" id="KW-0813">Transport</keyword>
<evidence type="ECO:0000256" key="8">
    <source>
        <dbReference type="ARBA" id="ARBA00023170"/>
    </source>
</evidence>
<keyword evidence="3" id="KW-1003">Cell membrane</keyword>
<keyword evidence="15" id="KW-1185">Reference proteome</keyword>
<evidence type="ECO:0000256" key="7">
    <source>
        <dbReference type="ARBA" id="ARBA00023136"/>
    </source>
</evidence>
<keyword evidence="9" id="KW-0325">Glycoprotein</keyword>
<dbReference type="PANTHER" id="PTHR42643:SF38">
    <property type="entry name" value="IONOTROPIC RECEPTOR 100A"/>
    <property type="match status" value="1"/>
</dbReference>
<keyword evidence="6" id="KW-0406">Ion transport</keyword>
<feature type="domain" description="Ionotropic glutamate receptor L-glutamate and glycine-binding" evidence="13">
    <location>
        <begin position="4"/>
        <end position="61"/>
    </location>
</feature>
<dbReference type="InterPro" id="IPR019594">
    <property type="entry name" value="Glu/Gly-bd"/>
</dbReference>
<evidence type="ECO:0000256" key="10">
    <source>
        <dbReference type="ARBA" id="ARBA00023286"/>
    </source>
</evidence>
<evidence type="ECO:0000256" key="4">
    <source>
        <dbReference type="ARBA" id="ARBA00022692"/>
    </source>
</evidence>
<organism evidence="14 15">
    <name type="scientific">Trichonephila inaurata madagascariensis</name>
    <dbReference type="NCBI Taxonomy" id="2747483"/>
    <lineage>
        <taxon>Eukaryota</taxon>
        <taxon>Metazoa</taxon>
        <taxon>Ecdysozoa</taxon>
        <taxon>Arthropoda</taxon>
        <taxon>Chelicerata</taxon>
        <taxon>Arachnida</taxon>
        <taxon>Araneae</taxon>
        <taxon>Araneomorphae</taxon>
        <taxon>Entelegynae</taxon>
        <taxon>Araneoidea</taxon>
        <taxon>Nephilidae</taxon>
        <taxon>Trichonephila</taxon>
        <taxon>Trichonephila inaurata</taxon>
    </lineage>
</organism>
<protein>
    <submittedName>
        <fullName evidence="14">Lig_chan-Glu_bd domain-containing protein</fullName>
    </submittedName>
</protein>
<dbReference type="Gene3D" id="3.40.190.10">
    <property type="entry name" value="Periplasmic binding protein-like II"/>
    <property type="match status" value="1"/>
</dbReference>
<gene>
    <name evidence="14" type="primary">AVEN_241521_1</name>
    <name evidence="14" type="ORF">TNIN_395851</name>
</gene>
<proteinExistence type="predicted"/>
<dbReference type="SUPFAM" id="SSF53850">
    <property type="entry name" value="Periplasmic binding protein-like II"/>
    <property type="match status" value="1"/>
</dbReference>
<name>A0A8X6MBP5_9ARAC</name>
<keyword evidence="10" id="KW-1071">Ligand-gated ion channel</keyword>
<comment type="caution">
    <text evidence="14">The sequence shown here is derived from an EMBL/GenBank/DDBJ whole genome shotgun (WGS) entry which is preliminary data.</text>
</comment>
<dbReference type="EMBL" id="BMAV01025211">
    <property type="protein sequence ID" value="GFS39585.1"/>
    <property type="molecule type" value="Genomic_DNA"/>
</dbReference>
<keyword evidence="8" id="KW-0675">Receptor</keyword>
<evidence type="ECO:0000256" key="1">
    <source>
        <dbReference type="ARBA" id="ARBA00004651"/>
    </source>
</evidence>
<keyword evidence="5 12" id="KW-1133">Transmembrane helix</keyword>
<dbReference type="Pfam" id="PF10613">
    <property type="entry name" value="Lig_chan-Glu_bd"/>
    <property type="match status" value="1"/>
</dbReference>
<evidence type="ECO:0000256" key="5">
    <source>
        <dbReference type="ARBA" id="ARBA00022989"/>
    </source>
</evidence>
<evidence type="ECO:0000313" key="14">
    <source>
        <dbReference type="EMBL" id="GFS39585.1"/>
    </source>
</evidence>
<keyword evidence="4 12" id="KW-0812">Transmembrane</keyword>
<dbReference type="InterPro" id="IPR052192">
    <property type="entry name" value="Insect_Ionotropic_Sensory_Rcpt"/>
</dbReference>
<reference evidence="14" key="1">
    <citation type="submission" date="2020-08" db="EMBL/GenBank/DDBJ databases">
        <title>Multicomponent nature underlies the extraordinary mechanical properties of spider dragline silk.</title>
        <authorList>
            <person name="Kono N."/>
            <person name="Nakamura H."/>
            <person name="Mori M."/>
            <person name="Yoshida Y."/>
            <person name="Ohtoshi R."/>
            <person name="Malay A.D."/>
            <person name="Moran D.A.P."/>
            <person name="Tomita M."/>
            <person name="Numata K."/>
            <person name="Arakawa K."/>
        </authorList>
    </citation>
    <scope>NUCLEOTIDE SEQUENCE</scope>
</reference>
<evidence type="ECO:0000256" key="3">
    <source>
        <dbReference type="ARBA" id="ARBA00022475"/>
    </source>
</evidence>